<dbReference type="CDD" id="cd00807">
    <property type="entry name" value="GlnRS_core"/>
    <property type="match status" value="1"/>
</dbReference>
<comment type="catalytic activity">
    <reaction evidence="8 9">
        <text>tRNA(Gln) + L-glutamine + ATP = L-glutaminyl-tRNA(Gln) + AMP + diphosphate</text>
        <dbReference type="Rhea" id="RHEA:20121"/>
        <dbReference type="Rhea" id="RHEA-COMP:9662"/>
        <dbReference type="Rhea" id="RHEA-COMP:9681"/>
        <dbReference type="ChEBI" id="CHEBI:30616"/>
        <dbReference type="ChEBI" id="CHEBI:33019"/>
        <dbReference type="ChEBI" id="CHEBI:58359"/>
        <dbReference type="ChEBI" id="CHEBI:78442"/>
        <dbReference type="ChEBI" id="CHEBI:78521"/>
        <dbReference type="ChEBI" id="CHEBI:456215"/>
        <dbReference type="EC" id="6.1.1.18"/>
    </reaction>
</comment>
<reference evidence="15 16" key="1">
    <citation type="submission" date="2015-12" db="EMBL/GenBank/DDBJ databases">
        <title>Diversity of Burkholderia near neighbor genomes.</title>
        <authorList>
            <person name="Sahl J."/>
            <person name="Wagner D."/>
            <person name="Keim P."/>
        </authorList>
    </citation>
    <scope>NUCLEOTIDE SEQUENCE [LARGE SCALE GENOMIC DNA]</scope>
    <source>
        <strain evidence="15 16">BDU6</strain>
    </source>
</reference>
<keyword evidence="6 9" id="KW-0648">Protein biosynthesis</keyword>
<dbReference type="KEGG" id="buu:WS70_10285"/>
<dbReference type="AlphaFoldDB" id="A0A1B4FES7"/>
<dbReference type="PRINTS" id="PR00987">
    <property type="entry name" value="TRNASYNTHGLU"/>
</dbReference>
<dbReference type="PANTHER" id="PTHR43097:SF5">
    <property type="entry name" value="GLUTAMATE--TRNA LIGASE"/>
    <property type="match status" value="1"/>
</dbReference>
<evidence type="ECO:0000256" key="7">
    <source>
        <dbReference type="ARBA" id="ARBA00023146"/>
    </source>
</evidence>
<evidence type="ECO:0000256" key="5">
    <source>
        <dbReference type="ARBA" id="ARBA00022840"/>
    </source>
</evidence>
<accession>A0A1B4FES7</accession>
<dbReference type="InterPro" id="IPR004514">
    <property type="entry name" value="Gln-tRNA-synth"/>
</dbReference>
<feature type="short sequence motif" description="'HIGH' region" evidence="9">
    <location>
        <begin position="38"/>
        <end position="48"/>
    </location>
</feature>
<feature type="binding site" evidence="9">
    <location>
        <position position="71"/>
    </location>
    <ligand>
        <name>L-glutamine</name>
        <dbReference type="ChEBI" id="CHEBI:58359"/>
    </ligand>
</feature>
<dbReference type="PROSITE" id="PS00178">
    <property type="entry name" value="AA_TRNA_LIGASE_I"/>
    <property type="match status" value="1"/>
</dbReference>
<dbReference type="NCBIfam" id="NF011291">
    <property type="entry name" value="PRK14703.1"/>
    <property type="match status" value="1"/>
</dbReference>
<proteinExistence type="inferred from homology"/>
<feature type="short sequence motif" description="'KMSKS' region" evidence="9">
    <location>
        <begin position="281"/>
        <end position="285"/>
    </location>
</feature>
<feature type="compositionally biased region" description="Polar residues" evidence="11">
    <location>
        <begin position="134"/>
        <end position="149"/>
    </location>
</feature>
<dbReference type="Pfam" id="PF03950">
    <property type="entry name" value="tRNA-synt_1c_C"/>
    <property type="match status" value="1"/>
</dbReference>
<evidence type="ECO:0000256" key="9">
    <source>
        <dbReference type="HAMAP-Rule" id="MF_00126"/>
    </source>
</evidence>
<evidence type="ECO:0000256" key="11">
    <source>
        <dbReference type="SAM" id="MobiDB-lite"/>
    </source>
</evidence>
<dbReference type="GO" id="GO:0005524">
    <property type="term" value="F:ATP binding"/>
    <property type="evidence" value="ECO:0007669"/>
    <property type="project" value="UniProtKB-UniRule"/>
</dbReference>
<keyword evidence="7 9" id="KW-0030">Aminoacyl-tRNA synthetase</keyword>
<dbReference type="Gene3D" id="3.40.50.620">
    <property type="entry name" value="HUPs"/>
    <property type="match status" value="1"/>
</dbReference>
<comment type="subunit">
    <text evidence="9">Monomer.</text>
</comment>
<feature type="binding site" evidence="9">
    <location>
        <position position="220"/>
    </location>
    <ligand>
        <name>L-glutamine</name>
        <dbReference type="ChEBI" id="CHEBI:58359"/>
    </ligand>
</feature>
<dbReference type="SUPFAM" id="SSF52374">
    <property type="entry name" value="Nucleotidylyl transferase"/>
    <property type="match status" value="1"/>
</dbReference>
<dbReference type="HAMAP" id="MF_00126">
    <property type="entry name" value="Gln_tRNA_synth"/>
    <property type="match status" value="1"/>
</dbReference>
<dbReference type="InterPro" id="IPR014729">
    <property type="entry name" value="Rossmann-like_a/b/a_fold"/>
</dbReference>
<feature type="domain" description="Glutamyl/glutaminyl-tRNA synthetase class Ib anti-codon binding" evidence="13">
    <location>
        <begin position="353"/>
        <end position="452"/>
    </location>
</feature>
<dbReference type="InterPro" id="IPR000924">
    <property type="entry name" value="Glu/Gln-tRNA-synth"/>
</dbReference>
<dbReference type="Proteomes" id="UP000062519">
    <property type="component" value="Chromosome 1"/>
</dbReference>
<dbReference type="InterPro" id="IPR022861">
    <property type="entry name" value="Gln_tRNA_ligase_bac"/>
</dbReference>
<keyword evidence="16" id="KW-1185">Reference proteome</keyword>
<keyword evidence="2 9" id="KW-0963">Cytoplasm</keyword>
<evidence type="ECO:0000256" key="4">
    <source>
        <dbReference type="ARBA" id="ARBA00022741"/>
    </source>
</evidence>
<feature type="binding site" evidence="9">
    <location>
        <begin position="45"/>
        <end position="51"/>
    </location>
    <ligand>
        <name>ATP</name>
        <dbReference type="ChEBI" id="CHEBI:30616"/>
    </ligand>
</feature>
<keyword evidence="5 9" id="KW-0067">ATP-binding</keyword>
<organism evidence="15 16">
    <name type="scientific">Burkholderia mayonis</name>
    <dbReference type="NCBI Taxonomy" id="1385591"/>
    <lineage>
        <taxon>Bacteria</taxon>
        <taxon>Pseudomonadati</taxon>
        <taxon>Pseudomonadota</taxon>
        <taxon>Betaproteobacteria</taxon>
        <taxon>Burkholderiales</taxon>
        <taxon>Burkholderiaceae</taxon>
        <taxon>Burkholderia</taxon>
        <taxon>pseudomallei group</taxon>
    </lineage>
</organism>
<keyword evidence="4 9" id="KW-0547">Nucleotide-binding</keyword>
<dbReference type="Pfam" id="PF00749">
    <property type="entry name" value="tRNA-synt_1c"/>
    <property type="match status" value="1"/>
</dbReference>
<dbReference type="NCBIfam" id="TIGR00440">
    <property type="entry name" value="glnS"/>
    <property type="match status" value="1"/>
</dbReference>
<comment type="subcellular location">
    <subcellularLocation>
        <location evidence="9">Cytoplasm</location>
    </subcellularLocation>
</comment>
<evidence type="ECO:0000313" key="15">
    <source>
        <dbReference type="EMBL" id="AOJ02167.1"/>
    </source>
</evidence>
<dbReference type="InterPro" id="IPR020058">
    <property type="entry name" value="Glu/Gln-tRNA-synth_Ib_cat-dom"/>
</dbReference>
<dbReference type="Gene3D" id="2.40.240.10">
    <property type="entry name" value="Ribosomal Protein L25, Chain P"/>
    <property type="match status" value="2"/>
</dbReference>
<evidence type="ECO:0000256" key="6">
    <source>
        <dbReference type="ARBA" id="ARBA00022917"/>
    </source>
</evidence>
<dbReference type="SUPFAM" id="SSF50715">
    <property type="entry name" value="Ribosomal protein L25-like"/>
    <property type="match status" value="1"/>
</dbReference>
<dbReference type="GO" id="GO:0005829">
    <property type="term" value="C:cytosol"/>
    <property type="evidence" value="ECO:0007669"/>
    <property type="project" value="TreeGrafter"/>
</dbReference>
<evidence type="ECO:0000259" key="14">
    <source>
        <dbReference type="Pfam" id="PF20974"/>
    </source>
</evidence>
<gene>
    <name evidence="9" type="primary">glnS</name>
    <name evidence="15" type="ORF">WS70_10285</name>
</gene>
<sequence length="569" mass="65466">MSTERNDAAAPSNFIRNIIDDDNRTSKWSGRVETRFPPEPNGYLHIGHAKSICLNFSVARDYGGVCHLRFDDTNPEKESVEYVNSIVDAVRWLGFDWQKDGVDHQYFASDYYDKLYEFAELLIQRGKAYVDSQTADEMRTNRGSLTEPGTPSPFRDRSPEENLDLFRRMKAGEFKEGEHVLRAKIDMSSPNMNMRDPVIYRIRYAHHYRTGDAWCVYPMYDYTHCISDAIENITHSLCTLEFEDHRPLYDWVLNELADAGVFTRPLPQQIEFSRLNLTYAITSKRKLLQLVTEGHVDGWDDPRMPTIVGVRRRGFTPEGIRLFCERIGVTKIDSWIDMSVFEGALRDDLDDKAPRTVAVLDPLKLVIDNYPEGQTEECTAPVHPHHPERGQRTFPISRELWIEREDFNENPPKGYFRLFPGNKVRLRYGYVIECTGADKDENGNVTAVHCNYYPDSKSGTEGANNYKVKGNIHWVSAPHACPAEVRIYDRLFKEPHPDAGGRNFLEALNPDSKKVVHAYLEPGARDATPEARYQFERHGYFVADRVDSKPDQPVFNRIVGLRDSWGKPA</sequence>
<feature type="binding site" evidence="9">
    <location>
        <begin position="39"/>
        <end position="41"/>
    </location>
    <ligand>
        <name>ATP</name>
        <dbReference type="ChEBI" id="CHEBI:30616"/>
    </ligand>
</feature>
<evidence type="ECO:0000256" key="8">
    <source>
        <dbReference type="ARBA" id="ARBA00048270"/>
    </source>
</evidence>
<evidence type="ECO:0000256" key="10">
    <source>
        <dbReference type="RuleBase" id="RU363037"/>
    </source>
</evidence>
<evidence type="ECO:0000256" key="3">
    <source>
        <dbReference type="ARBA" id="ARBA00022598"/>
    </source>
</evidence>
<dbReference type="FunFam" id="3.40.50.620:FF:000037">
    <property type="entry name" value="Glutamine--tRNA ligase cytoplasmic"/>
    <property type="match status" value="1"/>
</dbReference>
<feature type="binding site" evidence="9">
    <location>
        <position position="239"/>
    </location>
    <ligand>
        <name>ATP</name>
        <dbReference type="ChEBI" id="CHEBI:30616"/>
    </ligand>
</feature>
<keyword evidence="3 9" id="KW-0436">Ligase</keyword>
<feature type="domain" description="tRNA synthetases class I (E and Q) anti-codon binding" evidence="14">
    <location>
        <begin position="472"/>
        <end position="544"/>
    </location>
</feature>
<comment type="caution">
    <text evidence="9">Lacks conserved residue(s) required for the propagation of feature annotation.</text>
</comment>
<feature type="region of interest" description="Disordered" evidence="11">
    <location>
        <begin position="134"/>
        <end position="157"/>
    </location>
</feature>
<dbReference type="Pfam" id="PF20974">
    <property type="entry name" value="tRNA-synt_1c_C2"/>
    <property type="match status" value="1"/>
</dbReference>
<dbReference type="InterPro" id="IPR020059">
    <property type="entry name" value="Glu/Gln-tRNA-synth_Ib_codon-bd"/>
</dbReference>
<evidence type="ECO:0000259" key="12">
    <source>
        <dbReference type="Pfam" id="PF00749"/>
    </source>
</evidence>
<comment type="similarity">
    <text evidence="1 9 10">Belongs to the class-I aminoacyl-tRNA synthetase family.</text>
</comment>
<dbReference type="InterPro" id="IPR001412">
    <property type="entry name" value="aa-tRNA-synth_I_CS"/>
</dbReference>
<evidence type="ECO:0000313" key="16">
    <source>
        <dbReference type="Proteomes" id="UP000062519"/>
    </source>
</evidence>
<dbReference type="EC" id="6.1.1.18" evidence="9"/>
<evidence type="ECO:0000259" key="13">
    <source>
        <dbReference type="Pfam" id="PF03950"/>
    </source>
</evidence>
<dbReference type="GO" id="GO:0004819">
    <property type="term" value="F:glutamine-tRNA ligase activity"/>
    <property type="evidence" value="ECO:0007669"/>
    <property type="project" value="UniProtKB-UniRule"/>
</dbReference>
<feature type="domain" description="Glutamyl/glutaminyl-tRNA synthetase class Ib catalytic" evidence="12">
    <location>
        <begin position="32"/>
        <end position="335"/>
    </location>
</feature>
<evidence type="ECO:0000256" key="2">
    <source>
        <dbReference type="ARBA" id="ARBA00022490"/>
    </source>
</evidence>
<evidence type="ECO:0000256" key="1">
    <source>
        <dbReference type="ARBA" id="ARBA00005594"/>
    </source>
</evidence>
<dbReference type="InterPro" id="IPR020056">
    <property type="entry name" value="Rbsml_bL25/Gln-tRNA_synth_N"/>
</dbReference>
<dbReference type="RefSeq" id="WP_059474142.1">
    <property type="nucleotide sequence ID" value="NZ_CP013386.1"/>
</dbReference>
<protein>
    <recommendedName>
        <fullName evidence="9">Glutamine--tRNA ligase</fullName>
        <ecNumber evidence="9">6.1.1.18</ecNumber>
    </recommendedName>
    <alternativeName>
        <fullName evidence="9">Glutaminyl-tRNA synthetase</fullName>
        <shortName evidence="9">GlnRS</shortName>
    </alternativeName>
</protein>
<dbReference type="GO" id="GO:0006424">
    <property type="term" value="P:glutamyl-tRNA aminoacylation"/>
    <property type="evidence" value="ECO:0007669"/>
    <property type="project" value="UniProtKB-UniRule"/>
</dbReference>
<dbReference type="InterPro" id="IPR049437">
    <property type="entry name" value="tRNA-synt_1c_C2"/>
</dbReference>
<dbReference type="EMBL" id="CP013386">
    <property type="protein sequence ID" value="AOJ02167.1"/>
    <property type="molecule type" value="Genomic_DNA"/>
</dbReference>
<dbReference type="InterPro" id="IPR050132">
    <property type="entry name" value="Gln/Glu-tRNA_Ligase"/>
</dbReference>
<name>A0A1B4FES7_9BURK</name>
<feature type="binding site" evidence="9">
    <location>
        <begin position="274"/>
        <end position="275"/>
    </location>
    <ligand>
        <name>ATP</name>
        <dbReference type="ChEBI" id="CHEBI:30616"/>
    </ligand>
</feature>
<dbReference type="GO" id="GO:0006425">
    <property type="term" value="P:glutaminyl-tRNA aminoacylation"/>
    <property type="evidence" value="ECO:0007669"/>
    <property type="project" value="UniProtKB-UniRule"/>
</dbReference>
<dbReference type="InterPro" id="IPR011035">
    <property type="entry name" value="Ribosomal_bL25/Gln-tRNA_synth"/>
</dbReference>
<dbReference type="PANTHER" id="PTHR43097">
    <property type="entry name" value="GLUTAMINE-TRNA LIGASE"/>
    <property type="match status" value="1"/>
</dbReference>